<dbReference type="Proteomes" id="UP000263268">
    <property type="component" value="Unassembled WGS sequence"/>
</dbReference>
<sequence>GFLGATVIVALICILLIRPISALARVPYKYYFPFLLALIIFTSMQYTGGWEDLLMLGIFSIIGF</sequence>
<evidence type="ECO:0000313" key="2">
    <source>
        <dbReference type="EMBL" id="HCY81901.1"/>
    </source>
</evidence>
<feature type="non-terminal residue" evidence="2">
    <location>
        <position position="1"/>
    </location>
</feature>
<accession>A0A3D6BRL6</accession>
<keyword evidence="1" id="KW-1133">Transmembrane helix</keyword>
<evidence type="ECO:0000313" key="3">
    <source>
        <dbReference type="Proteomes" id="UP000263268"/>
    </source>
</evidence>
<proteinExistence type="predicted"/>
<feature type="transmembrane region" description="Helical" evidence="1">
    <location>
        <begin position="34"/>
        <end position="62"/>
    </location>
</feature>
<comment type="caution">
    <text evidence="2">The sequence shown here is derived from an EMBL/GenBank/DDBJ whole genome shotgun (WGS) entry which is preliminary data.</text>
</comment>
<organism evidence="2 3">
    <name type="scientific">Xanthomarina gelatinilytica</name>
    <dbReference type="NCBI Taxonomy" id="1137281"/>
    <lineage>
        <taxon>Bacteria</taxon>
        <taxon>Pseudomonadati</taxon>
        <taxon>Bacteroidota</taxon>
        <taxon>Flavobacteriia</taxon>
        <taxon>Flavobacteriales</taxon>
        <taxon>Flavobacteriaceae</taxon>
        <taxon>Xanthomarina</taxon>
    </lineage>
</organism>
<protein>
    <submittedName>
        <fullName evidence="2">Uncharacterized protein</fullName>
    </submittedName>
</protein>
<name>A0A3D6BRL6_9FLAO</name>
<reference evidence="2 3" key="1">
    <citation type="journal article" date="2018" name="Nat. Biotechnol.">
        <title>A standardized bacterial taxonomy based on genome phylogeny substantially revises the tree of life.</title>
        <authorList>
            <person name="Parks D.H."/>
            <person name="Chuvochina M."/>
            <person name="Waite D.W."/>
            <person name="Rinke C."/>
            <person name="Skarshewski A."/>
            <person name="Chaumeil P.A."/>
            <person name="Hugenholtz P."/>
        </authorList>
    </citation>
    <scope>NUCLEOTIDE SEQUENCE [LARGE SCALE GENOMIC DNA]</scope>
    <source>
        <strain evidence="2">UBA10227</strain>
    </source>
</reference>
<gene>
    <name evidence="2" type="ORF">DHV22_10030</name>
</gene>
<dbReference type="AlphaFoldDB" id="A0A3D6BRL6"/>
<evidence type="ECO:0000256" key="1">
    <source>
        <dbReference type="SAM" id="Phobius"/>
    </source>
</evidence>
<dbReference type="EMBL" id="DPRK01000161">
    <property type="protein sequence ID" value="HCY81901.1"/>
    <property type="molecule type" value="Genomic_DNA"/>
</dbReference>
<feature type="non-terminal residue" evidence="2">
    <location>
        <position position="64"/>
    </location>
</feature>
<keyword evidence="1" id="KW-0472">Membrane</keyword>
<keyword evidence="1" id="KW-0812">Transmembrane</keyword>